<dbReference type="EMBL" id="BSOW01000007">
    <property type="protein sequence ID" value="GLR85797.1"/>
    <property type="molecule type" value="Genomic_DNA"/>
</dbReference>
<keyword evidence="2" id="KW-1185">Reference proteome</keyword>
<comment type="caution">
    <text evidence="1">The sequence shown here is derived from an EMBL/GenBank/DDBJ whole genome shotgun (WGS) entry which is preliminary data.</text>
</comment>
<dbReference type="Proteomes" id="UP001156905">
    <property type="component" value="Unassembled WGS sequence"/>
</dbReference>
<protein>
    <submittedName>
        <fullName evidence="1">Uncharacterized protein</fullName>
    </submittedName>
</protein>
<sequence length="73" mass="7736">MPTVTSVSVTARPVVFTAAVAGTSAKDCRGSIEMAGKAAIPINNLRRSGDNKPLFAWSDMSTPLLFEDTRLVP</sequence>
<organism evidence="1 2">
    <name type="scientific">Bradyrhizobium iriomotense</name>
    <dbReference type="NCBI Taxonomy" id="441950"/>
    <lineage>
        <taxon>Bacteria</taxon>
        <taxon>Pseudomonadati</taxon>
        <taxon>Pseudomonadota</taxon>
        <taxon>Alphaproteobacteria</taxon>
        <taxon>Hyphomicrobiales</taxon>
        <taxon>Nitrobacteraceae</taxon>
        <taxon>Bradyrhizobium</taxon>
    </lineage>
</organism>
<proteinExistence type="predicted"/>
<evidence type="ECO:0000313" key="1">
    <source>
        <dbReference type="EMBL" id="GLR85797.1"/>
    </source>
</evidence>
<name>A0ABQ6AUC7_9BRAD</name>
<reference evidence="2" key="1">
    <citation type="journal article" date="2019" name="Int. J. Syst. Evol. Microbiol.">
        <title>The Global Catalogue of Microorganisms (GCM) 10K type strain sequencing project: providing services to taxonomists for standard genome sequencing and annotation.</title>
        <authorList>
            <consortium name="The Broad Institute Genomics Platform"/>
            <consortium name="The Broad Institute Genome Sequencing Center for Infectious Disease"/>
            <person name="Wu L."/>
            <person name="Ma J."/>
        </authorList>
    </citation>
    <scope>NUCLEOTIDE SEQUENCE [LARGE SCALE GENOMIC DNA]</scope>
    <source>
        <strain evidence="2">NBRC 102520</strain>
    </source>
</reference>
<evidence type="ECO:0000313" key="2">
    <source>
        <dbReference type="Proteomes" id="UP001156905"/>
    </source>
</evidence>
<gene>
    <name evidence="1" type="ORF">GCM10007857_25080</name>
</gene>
<accession>A0ABQ6AUC7</accession>